<proteinExistence type="predicted"/>
<dbReference type="InterPro" id="IPR036047">
    <property type="entry name" value="F-box-like_dom_sf"/>
</dbReference>
<sequence>MTRTSPWKELPSTILANITERLSPTELCIFLRVCSSWNAALTPLQYHSIDLISSNQMTKFIKTIANSHAYKPLGHFVRRLSTHRLKITKAELALFLKHCPYVVELAVTIQKDFNFLPFLHRWKYLTKVSVQIDGETCYLFPTAYLYQRLISLSLCSLRLAEWIDDIATLVSIEELKLQCPERKWKDTDGIITFIDLEKLHNHLPRLRLFAIHNFQIHGELPVSIVPCETVRDLSLIIGNSRQWGHYFGTKYKELTTLKVCTAKNKNNMHLHTEMMPLVKVCHRLKELTMTDQEAYRSFLEAIQSLGAPLTNLCHKGENTLWLSKMLCGFQRTISRLKMDSCLRLSVDTLLRALEDLPFLEDLELRYEESDLELNQVLEKLNHLKILTIRTRRIGMSSHSNHIRRQTYPLRHLSMYADDIENGVYLYLALSCFRLSVLDCTYLCSWNRSCIIYYPHPGLQRLTVDYKDNCIFKLIRTDEILSRPGIRSLERKREIKASMQCYYNRNGIMQRLAGLHFSDIDHIFHLLENSLNMEERIIAKTTKEPRVVSIQCHYVGFILLNGMKAIV</sequence>
<dbReference type="Gene3D" id="3.80.10.10">
    <property type="entry name" value="Ribonuclease Inhibitor"/>
    <property type="match status" value="1"/>
</dbReference>
<dbReference type="InterPro" id="IPR001810">
    <property type="entry name" value="F-box_dom"/>
</dbReference>
<dbReference type="AlphaFoldDB" id="A0A8H7BUX6"/>
<name>A0A8H7BUX6_9FUNG</name>
<dbReference type="Gene3D" id="1.20.1280.50">
    <property type="match status" value="1"/>
</dbReference>
<accession>A0A8H7BUX6</accession>
<feature type="domain" description="F-box" evidence="1">
    <location>
        <begin position="10"/>
        <end position="50"/>
    </location>
</feature>
<organism evidence="2 3">
    <name type="scientific">Apophysomyces ossiformis</name>
    <dbReference type="NCBI Taxonomy" id="679940"/>
    <lineage>
        <taxon>Eukaryota</taxon>
        <taxon>Fungi</taxon>
        <taxon>Fungi incertae sedis</taxon>
        <taxon>Mucoromycota</taxon>
        <taxon>Mucoromycotina</taxon>
        <taxon>Mucoromycetes</taxon>
        <taxon>Mucorales</taxon>
        <taxon>Mucorineae</taxon>
        <taxon>Mucoraceae</taxon>
        <taxon>Apophysomyces</taxon>
    </lineage>
</organism>
<evidence type="ECO:0000313" key="3">
    <source>
        <dbReference type="Proteomes" id="UP000605846"/>
    </source>
</evidence>
<comment type="caution">
    <text evidence="2">The sequence shown here is derived from an EMBL/GenBank/DDBJ whole genome shotgun (WGS) entry which is preliminary data.</text>
</comment>
<reference evidence="2" key="1">
    <citation type="submission" date="2020-01" db="EMBL/GenBank/DDBJ databases">
        <title>Genome Sequencing of Three Apophysomyces-Like Fungal Strains Confirms a Novel Fungal Genus in the Mucoromycota with divergent Burkholderia-like Endosymbiotic Bacteria.</title>
        <authorList>
            <person name="Stajich J.E."/>
            <person name="Macias A.M."/>
            <person name="Carter-House D."/>
            <person name="Lovett B."/>
            <person name="Kasson L.R."/>
            <person name="Berry K."/>
            <person name="Grigoriev I."/>
            <person name="Chang Y."/>
            <person name="Spatafora J."/>
            <person name="Kasson M.T."/>
        </authorList>
    </citation>
    <scope>NUCLEOTIDE SEQUENCE</scope>
    <source>
        <strain evidence="2">NRRL A-21654</strain>
    </source>
</reference>
<keyword evidence="3" id="KW-1185">Reference proteome</keyword>
<evidence type="ECO:0000259" key="1">
    <source>
        <dbReference type="SMART" id="SM00256"/>
    </source>
</evidence>
<dbReference type="SMART" id="SM00256">
    <property type="entry name" value="FBOX"/>
    <property type="match status" value="1"/>
</dbReference>
<dbReference type="InterPro" id="IPR032675">
    <property type="entry name" value="LRR_dom_sf"/>
</dbReference>
<gene>
    <name evidence="2" type="ORF">EC973_006831</name>
</gene>
<dbReference type="Proteomes" id="UP000605846">
    <property type="component" value="Unassembled WGS sequence"/>
</dbReference>
<dbReference type="OrthoDB" id="2384815at2759"/>
<dbReference type="Pfam" id="PF12937">
    <property type="entry name" value="F-box-like"/>
    <property type="match status" value="1"/>
</dbReference>
<evidence type="ECO:0000313" key="2">
    <source>
        <dbReference type="EMBL" id="KAF7727943.1"/>
    </source>
</evidence>
<dbReference type="SUPFAM" id="SSF81383">
    <property type="entry name" value="F-box domain"/>
    <property type="match status" value="1"/>
</dbReference>
<protein>
    <recommendedName>
        <fullName evidence="1">F-box domain-containing protein</fullName>
    </recommendedName>
</protein>
<dbReference type="SUPFAM" id="SSF52047">
    <property type="entry name" value="RNI-like"/>
    <property type="match status" value="1"/>
</dbReference>
<dbReference type="EMBL" id="JABAYA010000046">
    <property type="protein sequence ID" value="KAF7727943.1"/>
    <property type="molecule type" value="Genomic_DNA"/>
</dbReference>